<dbReference type="Proteomes" id="UP000007264">
    <property type="component" value="Unassembled WGS sequence"/>
</dbReference>
<sequence>MRCSAKRKCSHDGLQLLGELGAACRQFARPLESIRAELARAVFSGYYTSDDGSLQLKQLPYFAVVHRLETEKEHLLREAEGLRAAMQKSKAENETVEAKVEEAEIQIEQMRKDESAAAARASSAAQAAKDAQVEAAAAKEEMKASRRDLLKLRNEDNALRALFSLTRTKLEQQAASSEQQIAELEARIAAMQSSAAAEAEAAREQIKSLGSQLQAALDRLEAARKQADALAERHSAQLAEQRHEAAAQLRACEAQLGVAAALLLPDIPVAGPITLRVAVTPMCSYVSGLGLHAHVPRFLRWAGNLALHDISREDFLSQISSIWSAKADLEGRQGALISLQAFLHQKFWSSAEQEQLSQSATAGEGSTPAAIPASILSSHHARAAQVKATLDAK</sequence>
<evidence type="ECO:0000256" key="1">
    <source>
        <dbReference type="SAM" id="Coils"/>
    </source>
</evidence>
<accession>I0Z8Q2</accession>
<evidence type="ECO:0000313" key="3">
    <source>
        <dbReference type="Proteomes" id="UP000007264"/>
    </source>
</evidence>
<evidence type="ECO:0000313" key="2">
    <source>
        <dbReference type="EMBL" id="EIE27021.1"/>
    </source>
</evidence>
<organism evidence="2 3">
    <name type="scientific">Coccomyxa subellipsoidea (strain C-169)</name>
    <name type="common">Green microalga</name>
    <dbReference type="NCBI Taxonomy" id="574566"/>
    <lineage>
        <taxon>Eukaryota</taxon>
        <taxon>Viridiplantae</taxon>
        <taxon>Chlorophyta</taxon>
        <taxon>core chlorophytes</taxon>
        <taxon>Trebouxiophyceae</taxon>
        <taxon>Trebouxiophyceae incertae sedis</taxon>
        <taxon>Coccomyxaceae</taxon>
        <taxon>Coccomyxa</taxon>
        <taxon>Coccomyxa subellipsoidea</taxon>
    </lineage>
</organism>
<feature type="coiled-coil region" evidence="1">
    <location>
        <begin position="65"/>
        <end position="255"/>
    </location>
</feature>
<comment type="caution">
    <text evidence="2">The sequence shown here is derived from an EMBL/GenBank/DDBJ whole genome shotgun (WGS) entry which is preliminary data.</text>
</comment>
<protein>
    <submittedName>
        <fullName evidence="2">Uncharacterized protein</fullName>
    </submittedName>
</protein>
<dbReference type="KEGG" id="csl:COCSUDRAFT_83580"/>
<keyword evidence="3" id="KW-1185">Reference proteome</keyword>
<dbReference type="RefSeq" id="XP_005651565.1">
    <property type="nucleotide sequence ID" value="XM_005651508.1"/>
</dbReference>
<proteinExistence type="predicted"/>
<reference evidence="2 3" key="1">
    <citation type="journal article" date="2012" name="Genome Biol.">
        <title>The genome of the polar eukaryotic microalga coccomyxa subellipsoidea reveals traits of cold adaptation.</title>
        <authorList>
            <person name="Blanc G."/>
            <person name="Agarkova I."/>
            <person name="Grimwood J."/>
            <person name="Kuo A."/>
            <person name="Brueggeman A."/>
            <person name="Dunigan D."/>
            <person name="Gurnon J."/>
            <person name="Ladunga I."/>
            <person name="Lindquist E."/>
            <person name="Lucas S."/>
            <person name="Pangilinan J."/>
            <person name="Proschold T."/>
            <person name="Salamov A."/>
            <person name="Schmutz J."/>
            <person name="Weeks D."/>
            <person name="Yamada T."/>
            <person name="Claverie J.M."/>
            <person name="Grigoriev I."/>
            <person name="Van Etten J."/>
            <person name="Lomsadze A."/>
            <person name="Borodovsky M."/>
        </authorList>
    </citation>
    <scope>NUCLEOTIDE SEQUENCE [LARGE SCALE GENOMIC DNA]</scope>
    <source>
        <strain evidence="2 3">C-169</strain>
    </source>
</reference>
<name>I0Z8Q2_COCSC</name>
<dbReference type="EMBL" id="AGSI01000002">
    <property type="protein sequence ID" value="EIE27021.1"/>
    <property type="molecule type" value="Genomic_DNA"/>
</dbReference>
<dbReference type="AlphaFoldDB" id="I0Z8Q2"/>
<keyword evidence="1" id="KW-0175">Coiled coil</keyword>
<dbReference type="OrthoDB" id="537822at2759"/>
<gene>
    <name evidence="2" type="ORF">COCSUDRAFT_83580</name>
</gene>
<dbReference type="GeneID" id="17044704"/>